<dbReference type="Proteomes" id="UP000063699">
    <property type="component" value="Chromosome"/>
</dbReference>
<sequence length="144" mass="15720">MDCHRIERLFVGRREHDHGTSREVQMSRPDTIVGFIVATMLVAAVVATVVVLVLGGGDQQQPAAPQPIARSELMRQYAEINPVDSSATPETVDGLAESICTKLSEGHSTDKLITVATETYSSKATEVIRLLVSYRCPGHLKDFK</sequence>
<reference evidence="2 3" key="1">
    <citation type="submission" date="2015-07" db="EMBL/GenBank/DDBJ databases">
        <title>Genome sequencing of Kibdelosporangium phytohabitans.</title>
        <authorList>
            <person name="Qin S."/>
            <person name="Xing K."/>
        </authorList>
    </citation>
    <scope>NUCLEOTIDE SEQUENCE [LARGE SCALE GENOMIC DNA]</scope>
    <source>
        <strain evidence="2 3">KLBMP1111</strain>
    </source>
</reference>
<evidence type="ECO:0000313" key="2">
    <source>
        <dbReference type="EMBL" id="ALG13624.1"/>
    </source>
</evidence>
<proteinExistence type="predicted"/>
<organism evidence="2 3">
    <name type="scientific">Kibdelosporangium phytohabitans</name>
    <dbReference type="NCBI Taxonomy" id="860235"/>
    <lineage>
        <taxon>Bacteria</taxon>
        <taxon>Bacillati</taxon>
        <taxon>Actinomycetota</taxon>
        <taxon>Actinomycetes</taxon>
        <taxon>Pseudonocardiales</taxon>
        <taxon>Pseudonocardiaceae</taxon>
        <taxon>Kibdelosporangium</taxon>
    </lineage>
</organism>
<keyword evidence="1" id="KW-0812">Transmembrane</keyword>
<name>A0A0N9I484_9PSEU</name>
<accession>A0A0N9I484</accession>
<dbReference type="AlphaFoldDB" id="A0A0N9I484"/>
<evidence type="ECO:0000256" key="1">
    <source>
        <dbReference type="SAM" id="Phobius"/>
    </source>
</evidence>
<dbReference type="EMBL" id="CP012752">
    <property type="protein sequence ID" value="ALG13624.1"/>
    <property type="molecule type" value="Genomic_DNA"/>
</dbReference>
<keyword evidence="1" id="KW-1133">Transmembrane helix</keyword>
<keyword evidence="3" id="KW-1185">Reference proteome</keyword>
<evidence type="ECO:0000313" key="3">
    <source>
        <dbReference type="Proteomes" id="UP000063699"/>
    </source>
</evidence>
<gene>
    <name evidence="2" type="ORF">AOZ06_48260</name>
</gene>
<dbReference type="KEGG" id="kphy:AOZ06_48260"/>
<feature type="transmembrane region" description="Helical" evidence="1">
    <location>
        <begin position="32"/>
        <end position="54"/>
    </location>
</feature>
<keyword evidence="1" id="KW-0472">Membrane</keyword>
<evidence type="ECO:0008006" key="4">
    <source>
        <dbReference type="Google" id="ProtNLM"/>
    </source>
</evidence>
<protein>
    <recommendedName>
        <fullName evidence="4">DUF732 domain-containing protein</fullName>
    </recommendedName>
</protein>